<protein>
    <submittedName>
        <fullName evidence="1">Uncharacterized protein</fullName>
    </submittedName>
</protein>
<evidence type="ECO:0000313" key="1">
    <source>
        <dbReference type="EMBL" id="QMV72612.1"/>
    </source>
</evidence>
<dbReference type="KEGG" id="cpis:HS961_07035"/>
<sequence>MDIYGINVFINAAKRIIKDEGDLKYAALELRFAFERLAYRQIEQYKDDIPSSLVNQWKPDQIIKTLATFDPIGVQSGRLTMIAPDASGGKAHEIELGETRVIPWRKFVKLYNKLGSYLHLPFVSGEGVKKNTLSKDDLERIIEELLEVVSGATLVLAIRNVVWAQCTCGTRLVMGLEVCTVGEVVYCSNKKCNSPWVVEKNDKDETVLAPVKMVGFKCQKCESRIHINMTKLFEVLKCPNCNVEYDVFYNYKLKNV</sequence>
<dbReference type="Proteomes" id="UP000515240">
    <property type="component" value="Chromosome"/>
</dbReference>
<gene>
    <name evidence="1" type="ORF">HS961_07035</name>
</gene>
<name>A0A7G5EF37_9BURK</name>
<proteinExistence type="predicted"/>
<dbReference type="EMBL" id="CP058554">
    <property type="protein sequence ID" value="QMV72612.1"/>
    <property type="molecule type" value="Genomic_DNA"/>
</dbReference>
<reference evidence="1 2" key="1">
    <citation type="journal article" date="2020" name="G3 (Bethesda)">
        <title>CeMbio - The Caenorhabditis elegans Microbiome Resource.</title>
        <authorList>
            <person name="Dirksen P."/>
            <person name="Assie A."/>
            <person name="Zimmermann J."/>
            <person name="Zhang F."/>
            <person name="Tietje A.M."/>
            <person name="Marsh S.A."/>
            <person name="Felix M.A."/>
            <person name="Shapira M."/>
            <person name="Kaleta C."/>
            <person name="Schulenburg H."/>
            <person name="Samuel B."/>
        </authorList>
    </citation>
    <scope>NUCLEOTIDE SEQUENCE [LARGE SCALE GENOMIC DNA]</scope>
    <source>
        <strain evidence="1 2">BIGb0172</strain>
    </source>
</reference>
<organism evidence="1 2">
    <name type="scientific">Comamonas piscis</name>
    <dbReference type="NCBI Taxonomy" id="1562974"/>
    <lineage>
        <taxon>Bacteria</taxon>
        <taxon>Pseudomonadati</taxon>
        <taxon>Pseudomonadota</taxon>
        <taxon>Betaproteobacteria</taxon>
        <taxon>Burkholderiales</taxon>
        <taxon>Comamonadaceae</taxon>
        <taxon>Comamonas</taxon>
    </lineage>
</organism>
<accession>A0A7G5EF37</accession>
<dbReference type="AlphaFoldDB" id="A0A7G5EF37"/>
<dbReference type="RefSeq" id="WP_182327027.1">
    <property type="nucleotide sequence ID" value="NZ_CP058554.1"/>
</dbReference>
<evidence type="ECO:0000313" key="2">
    <source>
        <dbReference type="Proteomes" id="UP000515240"/>
    </source>
</evidence>
<keyword evidence="2" id="KW-1185">Reference proteome</keyword>